<dbReference type="PANTHER" id="PTHR30289:SF1">
    <property type="entry name" value="PEBP (PHOSPHATIDYLETHANOLAMINE-BINDING PROTEIN) FAMILY PROTEIN"/>
    <property type="match status" value="1"/>
</dbReference>
<dbReference type="EMBL" id="JBHSXX010000001">
    <property type="protein sequence ID" value="MFC6865743.1"/>
    <property type="molecule type" value="Genomic_DNA"/>
</dbReference>
<evidence type="ECO:0000256" key="1">
    <source>
        <dbReference type="ARBA" id="ARBA00007120"/>
    </source>
</evidence>
<keyword evidence="3" id="KW-1185">Reference proteome</keyword>
<dbReference type="Proteomes" id="UP001596337">
    <property type="component" value="Unassembled WGS sequence"/>
</dbReference>
<dbReference type="Pfam" id="PF01161">
    <property type="entry name" value="PBP"/>
    <property type="match status" value="1"/>
</dbReference>
<accession>A0ABW2BUA8</accession>
<gene>
    <name evidence="2" type="ORF">ACFQGD_01140</name>
</gene>
<comment type="similarity">
    <text evidence="1">Belongs to the UPF0098 family.</text>
</comment>
<comment type="caution">
    <text evidence="2">The sequence shown here is derived from an EMBL/GenBank/DDBJ whole genome shotgun (WGS) entry which is preliminary data.</text>
</comment>
<dbReference type="InterPro" id="IPR036610">
    <property type="entry name" value="PEBP-like_sf"/>
</dbReference>
<reference evidence="3" key="1">
    <citation type="journal article" date="2019" name="Int. J. Syst. Evol. Microbiol.">
        <title>The Global Catalogue of Microorganisms (GCM) 10K type strain sequencing project: providing services to taxonomists for standard genome sequencing and annotation.</title>
        <authorList>
            <consortium name="The Broad Institute Genomics Platform"/>
            <consortium name="The Broad Institute Genome Sequencing Center for Infectious Disease"/>
            <person name="Wu L."/>
            <person name="Ma J."/>
        </authorList>
    </citation>
    <scope>NUCLEOTIDE SEQUENCE [LARGE SCALE GENOMIC DNA]</scope>
    <source>
        <strain evidence="3">KCTC 32255</strain>
    </source>
</reference>
<keyword evidence="2" id="KW-0649">Protein kinase inhibitor</keyword>
<dbReference type="Gene3D" id="3.90.280.10">
    <property type="entry name" value="PEBP-like"/>
    <property type="match status" value="1"/>
</dbReference>
<dbReference type="SUPFAM" id="SSF49777">
    <property type="entry name" value="PEBP-like"/>
    <property type="match status" value="1"/>
</dbReference>
<evidence type="ECO:0000313" key="3">
    <source>
        <dbReference type="Proteomes" id="UP001596337"/>
    </source>
</evidence>
<dbReference type="NCBIfam" id="TIGR00481">
    <property type="entry name" value="YbhB/YbcL family Raf kinase inhibitor-like protein"/>
    <property type="match status" value="1"/>
</dbReference>
<dbReference type="InterPro" id="IPR005247">
    <property type="entry name" value="YbhB_YbcL/LppC-like"/>
</dbReference>
<name>A0ABW2BUA8_9PSEU</name>
<dbReference type="GO" id="GO:0004860">
    <property type="term" value="F:protein kinase inhibitor activity"/>
    <property type="evidence" value="ECO:0007669"/>
    <property type="project" value="UniProtKB-KW"/>
</dbReference>
<dbReference type="CDD" id="cd00865">
    <property type="entry name" value="PEBP_bact_arch"/>
    <property type="match status" value="1"/>
</dbReference>
<sequence>MAQPPNPYDFLPQVPSFTLRSNDIAEGETLATPHLSGIFGAGGEDRSPHLAWSDFPAETKSFAVTCFDPDAPTASGFWHWAVCNIPVTTTELPSGAGDASGSGLPAGAVTLKTDGGVRQYLGAAPPPGHGPHRYIFAVHALSADKLDVDENATPAFLGFNMFGTTLARATITPIYENKG</sequence>
<protein>
    <submittedName>
        <fullName evidence="2">YbhB/YbcL family Raf kinase inhibitor-like protein</fullName>
    </submittedName>
</protein>
<dbReference type="RefSeq" id="WP_345389426.1">
    <property type="nucleotide sequence ID" value="NZ_BAABLA010000001.1"/>
</dbReference>
<evidence type="ECO:0000313" key="2">
    <source>
        <dbReference type="EMBL" id="MFC6865743.1"/>
    </source>
</evidence>
<dbReference type="InterPro" id="IPR008914">
    <property type="entry name" value="PEBP"/>
</dbReference>
<proteinExistence type="inferred from homology"/>
<organism evidence="2 3">
    <name type="scientific">Haloechinothrix salitolerans</name>
    <dbReference type="NCBI Taxonomy" id="926830"/>
    <lineage>
        <taxon>Bacteria</taxon>
        <taxon>Bacillati</taxon>
        <taxon>Actinomycetota</taxon>
        <taxon>Actinomycetes</taxon>
        <taxon>Pseudonocardiales</taxon>
        <taxon>Pseudonocardiaceae</taxon>
        <taxon>Haloechinothrix</taxon>
    </lineage>
</organism>
<dbReference type="PANTHER" id="PTHR30289">
    <property type="entry name" value="UNCHARACTERIZED PROTEIN YBCL-RELATED"/>
    <property type="match status" value="1"/>
</dbReference>